<proteinExistence type="predicted"/>
<dbReference type="Pfam" id="PF24831">
    <property type="entry name" value="DUF7715"/>
    <property type="match status" value="1"/>
</dbReference>
<evidence type="ECO:0000313" key="2">
    <source>
        <dbReference type="EMBL" id="RJF74517.1"/>
    </source>
</evidence>
<protein>
    <recommendedName>
        <fullName evidence="1">DUF7715 domain-containing protein</fullName>
    </recommendedName>
</protein>
<dbReference type="InterPro" id="IPR056132">
    <property type="entry name" value="DUF7715"/>
</dbReference>
<evidence type="ECO:0000313" key="3">
    <source>
        <dbReference type="Proteomes" id="UP000286287"/>
    </source>
</evidence>
<dbReference type="Proteomes" id="UP000286287">
    <property type="component" value="Unassembled WGS sequence"/>
</dbReference>
<reference evidence="2 3" key="1">
    <citation type="submission" date="2018-09" db="EMBL/GenBank/DDBJ databases">
        <authorList>
            <person name="Zhu H."/>
        </authorList>
    </citation>
    <scope>NUCLEOTIDE SEQUENCE [LARGE SCALE GENOMIC DNA]</scope>
    <source>
        <strain evidence="2 3">K2S05-167</strain>
    </source>
</reference>
<keyword evidence="3" id="KW-1185">Reference proteome</keyword>
<name>A0A418VEH7_9DEIO</name>
<dbReference type="EMBL" id="QYUJ01000010">
    <property type="protein sequence ID" value="RJF74517.1"/>
    <property type="molecule type" value="Genomic_DNA"/>
</dbReference>
<gene>
    <name evidence="2" type="ORF">D3875_04350</name>
</gene>
<accession>A0A418VEH7</accession>
<organism evidence="2 3">
    <name type="scientific">Deinococcus cavernae</name>
    <dbReference type="NCBI Taxonomy" id="2320857"/>
    <lineage>
        <taxon>Bacteria</taxon>
        <taxon>Thermotogati</taxon>
        <taxon>Deinococcota</taxon>
        <taxon>Deinococci</taxon>
        <taxon>Deinococcales</taxon>
        <taxon>Deinococcaceae</taxon>
        <taxon>Deinococcus</taxon>
    </lineage>
</organism>
<feature type="domain" description="DUF7715" evidence="1">
    <location>
        <begin position="49"/>
        <end position="113"/>
    </location>
</feature>
<dbReference type="AlphaFoldDB" id="A0A418VEH7"/>
<comment type="caution">
    <text evidence="2">The sequence shown here is derived from an EMBL/GenBank/DDBJ whole genome shotgun (WGS) entry which is preliminary data.</text>
</comment>
<evidence type="ECO:0000259" key="1">
    <source>
        <dbReference type="Pfam" id="PF24831"/>
    </source>
</evidence>
<sequence length="149" mass="15463">MVAGPWGERVTRLVVVASLAGSMCHAQPGEPLRGHTVTYERGRQKAYLIGAVSHRAAVRGVVIEVPIGRDELAGALEASLRAAFGGTLSCDDHEDIHDLLQLAADLPVGGIVCVSVKSWSGYRPTPESLAAAAALAPVSLSMLQGLLAS</sequence>